<feature type="region of interest" description="Disordered" evidence="1">
    <location>
        <begin position="245"/>
        <end position="269"/>
    </location>
</feature>
<keyword evidence="4" id="KW-1185">Reference proteome</keyword>
<dbReference type="Gene3D" id="1.10.8.270">
    <property type="entry name" value="putative rabgap domain of human tbc1 domain family member 14 like domains"/>
    <property type="match status" value="1"/>
</dbReference>
<dbReference type="Pfam" id="PF00566">
    <property type="entry name" value="RabGAP-TBC"/>
    <property type="match status" value="1"/>
</dbReference>
<feature type="region of interest" description="Disordered" evidence="1">
    <location>
        <begin position="1"/>
        <end position="232"/>
    </location>
</feature>
<dbReference type="Gene3D" id="1.10.10.750">
    <property type="entry name" value="Ypt/Rab-GAP domain of gyp1p, domain 1"/>
    <property type="match status" value="1"/>
</dbReference>
<dbReference type="OrthoDB" id="289721at2759"/>
<reference evidence="3" key="1">
    <citation type="journal article" date="2020" name="Stud. Mycol.">
        <title>101 Dothideomycetes genomes: a test case for predicting lifestyles and emergence of pathogens.</title>
        <authorList>
            <person name="Haridas S."/>
            <person name="Albert R."/>
            <person name="Binder M."/>
            <person name="Bloem J."/>
            <person name="Labutti K."/>
            <person name="Salamov A."/>
            <person name="Andreopoulos B."/>
            <person name="Baker S."/>
            <person name="Barry K."/>
            <person name="Bills G."/>
            <person name="Bluhm B."/>
            <person name="Cannon C."/>
            <person name="Castanera R."/>
            <person name="Culley D."/>
            <person name="Daum C."/>
            <person name="Ezra D."/>
            <person name="Gonzalez J."/>
            <person name="Henrissat B."/>
            <person name="Kuo A."/>
            <person name="Liang C."/>
            <person name="Lipzen A."/>
            <person name="Lutzoni F."/>
            <person name="Magnuson J."/>
            <person name="Mondo S."/>
            <person name="Nolan M."/>
            <person name="Ohm R."/>
            <person name="Pangilinan J."/>
            <person name="Park H.-J."/>
            <person name="Ramirez L."/>
            <person name="Alfaro M."/>
            <person name="Sun H."/>
            <person name="Tritt A."/>
            <person name="Yoshinaga Y."/>
            <person name="Zwiers L.-H."/>
            <person name="Turgeon B."/>
            <person name="Goodwin S."/>
            <person name="Spatafora J."/>
            <person name="Crous P."/>
            <person name="Grigoriev I."/>
        </authorList>
    </citation>
    <scope>NUCLEOTIDE SEQUENCE</scope>
    <source>
        <strain evidence="3">CBS 480.64</strain>
    </source>
</reference>
<feature type="compositionally biased region" description="Basic residues" evidence="1">
    <location>
        <begin position="212"/>
        <end position="223"/>
    </location>
</feature>
<gene>
    <name evidence="3" type="ORF">K470DRAFT_280214</name>
</gene>
<dbReference type="GO" id="GO:0031267">
    <property type="term" value="F:small GTPase binding"/>
    <property type="evidence" value="ECO:0007669"/>
    <property type="project" value="TreeGrafter"/>
</dbReference>
<dbReference type="InterPro" id="IPR053949">
    <property type="entry name" value="SBE2/SBE22_M"/>
</dbReference>
<evidence type="ECO:0000256" key="1">
    <source>
        <dbReference type="SAM" id="MobiDB-lite"/>
    </source>
</evidence>
<evidence type="ECO:0000313" key="3">
    <source>
        <dbReference type="EMBL" id="KAF2863639.1"/>
    </source>
</evidence>
<dbReference type="PROSITE" id="PS50086">
    <property type="entry name" value="TBC_RABGAP"/>
    <property type="match status" value="1"/>
</dbReference>
<accession>A0A6A7C985</accession>
<dbReference type="GO" id="GO:0005096">
    <property type="term" value="F:GTPase activator activity"/>
    <property type="evidence" value="ECO:0007669"/>
    <property type="project" value="TreeGrafter"/>
</dbReference>
<evidence type="ECO:0000259" key="2">
    <source>
        <dbReference type="PROSITE" id="PS50086"/>
    </source>
</evidence>
<dbReference type="SUPFAM" id="SSF47923">
    <property type="entry name" value="Ypt/Rab-GAP domain of gyp1p"/>
    <property type="match status" value="2"/>
</dbReference>
<feature type="compositionally biased region" description="Low complexity" evidence="1">
    <location>
        <begin position="255"/>
        <end position="269"/>
    </location>
</feature>
<dbReference type="SMART" id="SM00164">
    <property type="entry name" value="TBC"/>
    <property type="match status" value="1"/>
</dbReference>
<dbReference type="EMBL" id="MU005960">
    <property type="protein sequence ID" value="KAF2863639.1"/>
    <property type="molecule type" value="Genomic_DNA"/>
</dbReference>
<dbReference type="AlphaFoldDB" id="A0A6A7C985"/>
<name>A0A6A7C985_9PEZI</name>
<organism evidence="3 4">
    <name type="scientific">Piedraia hortae CBS 480.64</name>
    <dbReference type="NCBI Taxonomy" id="1314780"/>
    <lineage>
        <taxon>Eukaryota</taxon>
        <taxon>Fungi</taxon>
        <taxon>Dikarya</taxon>
        <taxon>Ascomycota</taxon>
        <taxon>Pezizomycotina</taxon>
        <taxon>Dothideomycetes</taxon>
        <taxon>Dothideomycetidae</taxon>
        <taxon>Capnodiales</taxon>
        <taxon>Piedraiaceae</taxon>
        <taxon>Piedraia</taxon>
    </lineage>
</organism>
<dbReference type="Pfam" id="PF22874">
    <property type="entry name" value="SBE2_M"/>
    <property type="match status" value="1"/>
</dbReference>
<feature type="compositionally biased region" description="Low complexity" evidence="1">
    <location>
        <begin position="52"/>
        <end position="62"/>
    </location>
</feature>
<protein>
    <recommendedName>
        <fullName evidence="2">Rab-GAP TBC domain-containing protein</fullName>
    </recommendedName>
</protein>
<proteinExistence type="predicted"/>
<feature type="compositionally biased region" description="Polar residues" evidence="1">
    <location>
        <begin position="1"/>
        <end position="25"/>
    </location>
</feature>
<dbReference type="PANTHER" id="PTHR47219:SF15">
    <property type="entry name" value="TBC1 DOMAIN FAMILY MEMBER 12 ISOFORM X1"/>
    <property type="match status" value="1"/>
</dbReference>
<dbReference type="Proteomes" id="UP000799421">
    <property type="component" value="Unassembled WGS sequence"/>
</dbReference>
<dbReference type="InterPro" id="IPR035969">
    <property type="entry name" value="Rab-GAP_TBC_sf"/>
</dbReference>
<sequence length="653" mass="72843">MAGASTKLSSAKSNGNELKNGTSSGRPLERAETAPAASVDCNVKPENRPTLRRPSLLLSPKPSGRDEGVERPGKRGMRRGLTSPPTVFAQRPSASPPNSSTPQFLSPTTSHHQGSLSNPLSRRSSWQPGRRLYDNHEADNELPDEAILENIPMAGFPTAPAEFRFPRSLSSSPHRHPSPPMLSPVHSTLHSAKVPRNAKRPTGPPLSAGPRSPRHSGRIRPPRSLREIDLNEESRQLSAALAEYSERISSENANSSPPRDSSSKSRPVSLIIDRNQIQKGNIMIDPLPISKEKEAVLSRTRPSWLPPKDQKEERRHMKQWEQMMAHAAEAERKKAQRLKIEAENREIQQNNIARVWNDHVIPRWDAAVREPRTRELWWRGVASGDRSLVWSKAVGNDLRLSRASFTAALGRAAELEQQMACLPHDQRGSSKEAGWFTAIQRDVPNVFPELQLFRPGSPAARALTDVLTAYAMYRPDVGYVFGTHLIAGLLCVHMQAPDAFVTLANLLNRPAPLAFLVHDQVTMTRTYEMVLAGLKDKLPSLHAHLTSSTIGLQPDEFLDPIFRCLFAYHLRSEHVSRIFDIYVFEGDLFLMRAAVAALGHLESKLYGSREEILQVIGWSNESRWDLGSEDDFITEERKRDEATVSLKSEMVGV</sequence>
<feature type="domain" description="Rab-GAP TBC" evidence="2">
    <location>
        <begin position="380"/>
        <end position="586"/>
    </location>
</feature>
<feature type="compositionally biased region" description="Basic and acidic residues" evidence="1">
    <location>
        <begin position="63"/>
        <end position="73"/>
    </location>
</feature>
<dbReference type="InterPro" id="IPR050302">
    <property type="entry name" value="Rab_GAP_TBC_domain"/>
</dbReference>
<dbReference type="InterPro" id="IPR000195">
    <property type="entry name" value="Rab-GAP-TBC_dom"/>
</dbReference>
<dbReference type="Gene3D" id="1.10.472.80">
    <property type="entry name" value="Ypt/Rab-GAP domain of gyp1p, domain 3"/>
    <property type="match status" value="1"/>
</dbReference>
<feature type="compositionally biased region" description="Polar residues" evidence="1">
    <location>
        <begin position="92"/>
        <end position="127"/>
    </location>
</feature>
<evidence type="ECO:0000313" key="4">
    <source>
        <dbReference type="Proteomes" id="UP000799421"/>
    </source>
</evidence>
<dbReference type="PANTHER" id="PTHR47219">
    <property type="entry name" value="RAB GTPASE-ACTIVATING PROTEIN 1-LIKE"/>
    <property type="match status" value="1"/>
</dbReference>